<keyword evidence="2" id="KW-1185">Reference proteome</keyword>
<evidence type="ECO:0000313" key="1">
    <source>
        <dbReference type="EMBL" id="MBB5058112.1"/>
    </source>
</evidence>
<dbReference type="EMBL" id="JACHIP010000003">
    <property type="protein sequence ID" value="MBB5058112.1"/>
    <property type="molecule type" value="Genomic_DNA"/>
</dbReference>
<comment type="caution">
    <text evidence="1">The sequence shown here is derived from an EMBL/GenBank/DDBJ whole genome shotgun (WGS) entry which is preliminary data.</text>
</comment>
<evidence type="ECO:0000313" key="2">
    <source>
        <dbReference type="Proteomes" id="UP000540989"/>
    </source>
</evidence>
<reference evidence="1 2" key="1">
    <citation type="submission" date="2020-08" db="EMBL/GenBank/DDBJ databases">
        <title>Genomic Encyclopedia of Type Strains, Phase IV (KMG-V): Genome sequencing to study the core and pangenomes of soil and plant-associated prokaryotes.</title>
        <authorList>
            <person name="Whitman W."/>
        </authorList>
    </citation>
    <scope>NUCLEOTIDE SEQUENCE [LARGE SCALE GENOMIC DNA]</scope>
    <source>
        <strain evidence="1 2">M8UP14</strain>
    </source>
</reference>
<organism evidence="1 2">
    <name type="scientific">Granulicella aggregans</name>
    <dbReference type="NCBI Taxonomy" id="474949"/>
    <lineage>
        <taxon>Bacteria</taxon>
        <taxon>Pseudomonadati</taxon>
        <taxon>Acidobacteriota</taxon>
        <taxon>Terriglobia</taxon>
        <taxon>Terriglobales</taxon>
        <taxon>Acidobacteriaceae</taxon>
        <taxon>Granulicella</taxon>
    </lineage>
</organism>
<accession>A0A7W8E401</accession>
<name>A0A7W8E401_9BACT</name>
<proteinExistence type="predicted"/>
<dbReference type="AlphaFoldDB" id="A0A7W8E401"/>
<dbReference type="Proteomes" id="UP000540989">
    <property type="component" value="Unassembled WGS sequence"/>
</dbReference>
<sequence length="99" mass="11167">MAWKWLQSRRSSAQWERMRRGGHVQYLTLWIVISIACYAAVRAAHVACFHFGWLSSPGSTTMEDGFVDAVLPGLISAQMHWTDMKKKFSAPSHRAGLTS</sequence>
<protein>
    <submittedName>
        <fullName evidence="1">Uncharacterized protein</fullName>
    </submittedName>
</protein>
<gene>
    <name evidence="1" type="ORF">HDF16_002818</name>
</gene>